<dbReference type="Pfam" id="PF07980">
    <property type="entry name" value="SusD_RagB"/>
    <property type="match status" value="1"/>
</dbReference>
<comment type="subcellular location">
    <subcellularLocation>
        <location evidence="1">Cell outer membrane</location>
    </subcellularLocation>
</comment>
<dbReference type="Proteomes" id="UP000240971">
    <property type="component" value="Unassembled WGS sequence"/>
</dbReference>
<keyword evidence="4" id="KW-0472">Membrane</keyword>
<evidence type="ECO:0000256" key="5">
    <source>
        <dbReference type="ARBA" id="ARBA00023237"/>
    </source>
</evidence>
<sequence>MKKYFCYIIIVAAALSSCKKDFLQRAPLDALSDATFWNSDKDAIAAVNGCYKGWETGYNIIYLDCAADNSYNPFPWEGYTDLGSGYATPTNGNIAVRWDFTTVRKCNEVLENIGKPKMDEDLRKRLKAETRFIRAYQYFIMNRLYGDVPLVTKTLTIQEANTQSRTAGADVVKFILDELTAIAPDLPVSYSGSDKGRITQGAALALKARIELYQGMYDAAIADCQLVMKLGYDLFRSTNSYQDLFRIQNNNNIEVILDVQYKKDDNPFDIVGIMLPASLGGWCSLNPNQNLVDAYEMTNGKTIDDPTSGYNPNDPYKNRDPRLSASILVPGAKYEGSYYNPIQTGAPDFYSPYGNSKTGYLVKKFAPFVSDYADIWNTGLNIMVIRYAEVLLTYAEAKIEKGSIDGSVYNAIDAVRTRAGMPATNQAVYNNQTKLRELIRRERRVELGLEGLRWFDVQRWKIGPQVMPGPLMGARLGTVNPNNGALALTPERIKVEDRVFDINKNYLWPVPQKEIDLDKNLKQNPNY</sequence>
<dbReference type="RefSeq" id="WP_106531237.1">
    <property type="nucleotide sequence ID" value="NZ_PYAW01000009.1"/>
</dbReference>
<keyword evidence="5" id="KW-0998">Cell outer membrane</keyword>
<evidence type="ECO:0000256" key="3">
    <source>
        <dbReference type="ARBA" id="ARBA00022729"/>
    </source>
</evidence>
<dbReference type="InterPro" id="IPR033985">
    <property type="entry name" value="SusD-like_N"/>
</dbReference>
<dbReference type="CDD" id="cd08977">
    <property type="entry name" value="SusD"/>
    <property type="match status" value="1"/>
</dbReference>
<evidence type="ECO:0000256" key="4">
    <source>
        <dbReference type="ARBA" id="ARBA00023136"/>
    </source>
</evidence>
<proteinExistence type="inferred from homology"/>
<dbReference type="AlphaFoldDB" id="A0A2P8HA13"/>
<dbReference type="Gene3D" id="1.25.40.390">
    <property type="match status" value="1"/>
</dbReference>
<dbReference type="PROSITE" id="PS51257">
    <property type="entry name" value="PROKAR_LIPOPROTEIN"/>
    <property type="match status" value="1"/>
</dbReference>
<organism evidence="8 9">
    <name type="scientific">Chitinophaga niastensis</name>
    <dbReference type="NCBI Taxonomy" id="536980"/>
    <lineage>
        <taxon>Bacteria</taxon>
        <taxon>Pseudomonadati</taxon>
        <taxon>Bacteroidota</taxon>
        <taxon>Chitinophagia</taxon>
        <taxon>Chitinophagales</taxon>
        <taxon>Chitinophagaceae</taxon>
        <taxon>Chitinophaga</taxon>
    </lineage>
</organism>
<evidence type="ECO:0000256" key="2">
    <source>
        <dbReference type="ARBA" id="ARBA00006275"/>
    </source>
</evidence>
<name>A0A2P8HA13_CHINA</name>
<accession>A0A2P8HA13</accession>
<evidence type="ECO:0000313" key="8">
    <source>
        <dbReference type="EMBL" id="PSL43067.1"/>
    </source>
</evidence>
<keyword evidence="9" id="KW-1185">Reference proteome</keyword>
<evidence type="ECO:0000259" key="7">
    <source>
        <dbReference type="Pfam" id="PF14322"/>
    </source>
</evidence>
<comment type="similarity">
    <text evidence="2">Belongs to the SusD family.</text>
</comment>
<dbReference type="InterPro" id="IPR012944">
    <property type="entry name" value="SusD_RagB_dom"/>
</dbReference>
<dbReference type="SUPFAM" id="SSF48452">
    <property type="entry name" value="TPR-like"/>
    <property type="match status" value="1"/>
</dbReference>
<feature type="domain" description="RagB/SusD" evidence="6">
    <location>
        <begin position="267"/>
        <end position="527"/>
    </location>
</feature>
<feature type="domain" description="SusD-like N-terminal" evidence="7">
    <location>
        <begin position="101"/>
        <end position="212"/>
    </location>
</feature>
<dbReference type="Pfam" id="PF14322">
    <property type="entry name" value="SusD-like_3"/>
    <property type="match status" value="1"/>
</dbReference>
<dbReference type="GO" id="GO:0009279">
    <property type="term" value="C:cell outer membrane"/>
    <property type="evidence" value="ECO:0007669"/>
    <property type="project" value="UniProtKB-SubCell"/>
</dbReference>
<reference evidence="8 9" key="1">
    <citation type="submission" date="2018-03" db="EMBL/GenBank/DDBJ databases">
        <title>Genomic Encyclopedia of Archaeal and Bacterial Type Strains, Phase II (KMG-II): from individual species to whole genera.</title>
        <authorList>
            <person name="Goeker M."/>
        </authorList>
    </citation>
    <scope>NUCLEOTIDE SEQUENCE [LARGE SCALE GENOMIC DNA]</scope>
    <source>
        <strain evidence="8 9">DSM 24859</strain>
    </source>
</reference>
<dbReference type="OrthoDB" id="5694214at2"/>
<keyword evidence="3" id="KW-0732">Signal</keyword>
<dbReference type="InterPro" id="IPR011990">
    <property type="entry name" value="TPR-like_helical_dom_sf"/>
</dbReference>
<evidence type="ECO:0000313" key="9">
    <source>
        <dbReference type="Proteomes" id="UP000240971"/>
    </source>
</evidence>
<comment type="caution">
    <text evidence="8">The sequence shown here is derived from an EMBL/GenBank/DDBJ whole genome shotgun (WGS) entry which is preliminary data.</text>
</comment>
<evidence type="ECO:0000256" key="1">
    <source>
        <dbReference type="ARBA" id="ARBA00004442"/>
    </source>
</evidence>
<gene>
    <name evidence="8" type="ORF">CLV51_10961</name>
</gene>
<evidence type="ECO:0000259" key="6">
    <source>
        <dbReference type="Pfam" id="PF07980"/>
    </source>
</evidence>
<protein>
    <submittedName>
        <fullName evidence="8">Putative outer membrane starch-binding protein</fullName>
    </submittedName>
</protein>
<dbReference type="EMBL" id="PYAW01000009">
    <property type="protein sequence ID" value="PSL43067.1"/>
    <property type="molecule type" value="Genomic_DNA"/>
</dbReference>